<dbReference type="EMBL" id="PGFD01000001">
    <property type="protein sequence ID" value="PJJ67233.1"/>
    <property type="molecule type" value="Genomic_DNA"/>
</dbReference>
<sequence length="106" mass="12141">MVVNKVMNRYNPTERLGVNETEKIVIQNLGWIFREQPIVDVGLDAIIEQVENDEPTGKFIAVQIKSGSGNFYKTQKGLSHYVTSIHYNYWLNLSIPIILIAHIPEE</sequence>
<dbReference type="Pfam" id="PF14280">
    <property type="entry name" value="DUF4365"/>
    <property type="match status" value="1"/>
</dbReference>
<accession>A0A2M9C8Q8</accession>
<name>A0A2M9C8Q8_9FLAO</name>
<comment type="caution">
    <text evidence="2">The sequence shown here is derived from an EMBL/GenBank/DDBJ whole genome shotgun (WGS) entry which is preliminary data.</text>
</comment>
<reference evidence="2 3" key="1">
    <citation type="submission" date="2017-11" db="EMBL/GenBank/DDBJ databases">
        <title>Genomic Encyclopedia of Archaeal and Bacterial Type Strains, Phase II (KMG-II): From Individual Species to Whole Genera.</title>
        <authorList>
            <person name="Goeker M."/>
        </authorList>
    </citation>
    <scope>NUCLEOTIDE SEQUENCE [LARGE SCALE GENOMIC DNA]</scope>
    <source>
        <strain evidence="2 3">DSM 27617</strain>
    </source>
</reference>
<dbReference type="InterPro" id="IPR025375">
    <property type="entry name" value="DUF4365"/>
</dbReference>
<dbReference type="OrthoDB" id="4951670at2"/>
<evidence type="ECO:0000313" key="2">
    <source>
        <dbReference type="EMBL" id="PJJ67233.1"/>
    </source>
</evidence>
<gene>
    <name evidence="2" type="ORF">CLV73_1235</name>
</gene>
<evidence type="ECO:0000259" key="1">
    <source>
        <dbReference type="Pfam" id="PF14280"/>
    </source>
</evidence>
<proteinExistence type="predicted"/>
<feature type="domain" description="DUF4365" evidence="1">
    <location>
        <begin position="14"/>
        <end position="105"/>
    </location>
</feature>
<dbReference type="AlphaFoldDB" id="A0A2M9C8Q8"/>
<organism evidence="2 3">
    <name type="scientific">Chryseobacterium geocarposphaerae</name>
    <dbReference type="NCBI Taxonomy" id="1416776"/>
    <lineage>
        <taxon>Bacteria</taxon>
        <taxon>Pseudomonadati</taxon>
        <taxon>Bacteroidota</taxon>
        <taxon>Flavobacteriia</taxon>
        <taxon>Flavobacteriales</taxon>
        <taxon>Weeksellaceae</taxon>
        <taxon>Chryseobacterium group</taxon>
        <taxon>Chryseobacterium</taxon>
    </lineage>
</organism>
<evidence type="ECO:0000313" key="3">
    <source>
        <dbReference type="Proteomes" id="UP000228740"/>
    </source>
</evidence>
<keyword evidence="3" id="KW-1185">Reference proteome</keyword>
<dbReference type="Proteomes" id="UP000228740">
    <property type="component" value="Unassembled WGS sequence"/>
</dbReference>
<protein>
    <submittedName>
        <fullName evidence="2">Uncharacterized protein DUF4365</fullName>
    </submittedName>
</protein>